<dbReference type="OrthoDB" id="3558617at2759"/>
<proteinExistence type="predicted"/>
<protein>
    <submittedName>
        <fullName evidence="2">Uncharacterized protein</fullName>
    </submittedName>
</protein>
<dbReference type="AlphaFoldDB" id="A0A395ILJ5"/>
<organism evidence="2 3">
    <name type="scientific">Monilinia fructigena</name>
    <dbReference type="NCBI Taxonomy" id="38457"/>
    <lineage>
        <taxon>Eukaryota</taxon>
        <taxon>Fungi</taxon>
        <taxon>Dikarya</taxon>
        <taxon>Ascomycota</taxon>
        <taxon>Pezizomycotina</taxon>
        <taxon>Leotiomycetes</taxon>
        <taxon>Helotiales</taxon>
        <taxon>Sclerotiniaceae</taxon>
        <taxon>Monilinia</taxon>
    </lineage>
</organism>
<accession>A0A395ILJ5</accession>
<reference evidence="2 3" key="1">
    <citation type="submission" date="2018-06" db="EMBL/GenBank/DDBJ databases">
        <title>Genome Sequence of the Brown Rot Fungal Pathogen Monilinia fructigena.</title>
        <authorList>
            <person name="Landi L."/>
            <person name="De Miccolis Angelini R.M."/>
            <person name="Pollastro S."/>
            <person name="Abate D."/>
            <person name="Faretra F."/>
            <person name="Romanazzi G."/>
        </authorList>
    </citation>
    <scope>NUCLEOTIDE SEQUENCE [LARGE SCALE GENOMIC DNA]</scope>
    <source>
        <strain evidence="2 3">Mfrg269</strain>
    </source>
</reference>
<gene>
    <name evidence="2" type="ORF">DID88_010489</name>
</gene>
<comment type="caution">
    <text evidence="2">The sequence shown here is derived from an EMBL/GenBank/DDBJ whole genome shotgun (WGS) entry which is preliminary data.</text>
</comment>
<sequence>MPFRKWTQDETAYFEQLLKDKEDAGASWHNSKSARKKLTKKMNEKFPADRNNCVFFRRYVQKPLKKWIEAHPRAIVKKVAGNAEGGHEGGDARNGEDGKKKQECGEQVDGQHADSEQTDGEHAGKESGDEEGLKGQVVEGQADGERPDGEIMNGENLDAQVANDEVINGQVAGRELPGEDNLEAGGGVDGEKQAAGEEASIEDDCREASREEINGAEVDGEENREKEYCSD</sequence>
<feature type="region of interest" description="Disordered" evidence="1">
    <location>
        <begin position="80"/>
        <end position="231"/>
    </location>
</feature>
<feature type="compositionally biased region" description="Basic and acidic residues" evidence="1">
    <location>
        <begin position="221"/>
        <end position="231"/>
    </location>
</feature>
<evidence type="ECO:0000313" key="2">
    <source>
        <dbReference type="EMBL" id="RAL61150.1"/>
    </source>
</evidence>
<feature type="region of interest" description="Disordered" evidence="1">
    <location>
        <begin position="24"/>
        <end position="43"/>
    </location>
</feature>
<evidence type="ECO:0000313" key="3">
    <source>
        <dbReference type="Proteomes" id="UP000249056"/>
    </source>
</evidence>
<name>A0A395ILJ5_9HELO</name>
<evidence type="ECO:0000256" key="1">
    <source>
        <dbReference type="SAM" id="MobiDB-lite"/>
    </source>
</evidence>
<dbReference type="Proteomes" id="UP000249056">
    <property type="component" value="Unassembled WGS sequence"/>
</dbReference>
<keyword evidence="3" id="KW-1185">Reference proteome</keyword>
<dbReference type="EMBL" id="QKRW01000034">
    <property type="protein sequence ID" value="RAL61150.1"/>
    <property type="molecule type" value="Genomic_DNA"/>
</dbReference>
<feature type="compositionally biased region" description="Basic and acidic residues" evidence="1">
    <location>
        <begin position="85"/>
        <end position="133"/>
    </location>
</feature>